<keyword evidence="4" id="KW-0813">Transport</keyword>
<dbReference type="PANTHER" id="PTHR46458">
    <property type="entry name" value="BLR2807 PROTEIN"/>
    <property type="match status" value="1"/>
</dbReference>
<sequence length="424" mass="49047">MYQEYQEFLRLLGRHESLDMYQLNNEDDLDNLNLGHSSSYGSSPIESSLDGDTTRHHKFPVLKKDSLTGLVKAKMSNAIWPISGDMKNFDEDEEECALELESIQLARAHWIALHRMNLQTSAVQQMFIHLLKNHKQMRPLWQFTRSIDDTNESWTNDLLSASLFRHHCTSFQAALTMIMDNLDDYAALSRLLQELGSHHFFYDAFEPHLELMHDSFIEALKKLLEGTSEAIDEELQNAWDQLWHKIKVNMGYGISLQRQIYLTQCVTPSEMKTVRAMWDKVKQNQDMLSCGEEVASTALKLYEELVKKYNIEDMRIGTNGLIEHNGEVFVKFSKEIINSLDRTIAVYSPERGFIDLIDELKYFVHNCIIMDVCPSLVRKAFMQGLISMLSSVLGDAEMNENVVHTWTKIYRVLEQACIANIVEY</sequence>
<dbReference type="InterPro" id="IPR009050">
    <property type="entry name" value="Globin-like_sf"/>
</dbReference>
<dbReference type="GO" id="GO:0005344">
    <property type="term" value="F:oxygen carrier activity"/>
    <property type="evidence" value="ECO:0007669"/>
    <property type="project" value="UniProtKB-KW"/>
</dbReference>
<evidence type="ECO:0000313" key="6">
    <source>
        <dbReference type="EMBL" id="KAI1720451.1"/>
    </source>
</evidence>
<dbReference type="InterPro" id="IPR000971">
    <property type="entry name" value="Globin"/>
</dbReference>
<keyword evidence="1 4" id="KW-0349">Heme</keyword>
<dbReference type="GO" id="GO:0046872">
    <property type="term" value="F:metal ion binding"/>
    <property type="evidence" value="ECO:0007669"/>
    <property type="project" value="UniProtKB-KW"/>
</dbReference>
<name>A0AAD4NDC5_9BILA</name>
<keyword evidence="7" id="KW-1185">Reference proteome</keyword>
<evidence type="ECO:0000313" key="7">
    <source>
        <dbReference type="Proteomes" id="UP001201812"/>
    </source>
</evidence>
<organism evidence="6 7">
    <name type="scientific">Ditylenchus destructor</name>
    <dbReference type="NCBI Taxonomy" id="166010"/>
    <lineage>
        <taxon>Eukaryota</taxon>
        <taxon>Metazoa</taxon>
        <taxon>Ecdysozoa</taxon>
        <taxon>Nematoda</taxon>
        <taxon>Chromadorea</taxon>
        <taxon>Rhabditida</taxon>
        <taxon>Tylenchina</taxon>
        <taxon>Tylenchomorpha</taxon>
        <taxon>Sphaerularioidea</taxon>
        <taxon>Anguinidae</taxon>
        <taxon>Anguininae</taxon>
        <taxon>Ditylenchus</taxon>
    </lineage>
</organism>
<dbReference type="InterPro" id="IPR044399">
    <property type="entry name" value="Mb-like_M"/>
</dbReference>
<gene>
    <name evidence="6" type="ORF">DdX_04681</name>
</gene>
<keyword evidence="2" id="KW-0479">Metal-binding</keyword>
<dbReference type="CDD" id="cd01040">
    <property type="entry name" value="Mb-like"/>
    <property type="match status" value="1"/>
</dbReference>
<feature type="domain" description="Globin" evidence="5">
    <location>
        <begin position="97"/>
        <end position="255"/>
    </location>
</feature>
<dbReference type="Gene3D" id="1.10.490.10">
    <property type="entry name" value="Globins"/>
    <property type="match status" value="2"/>
</dbReference>
<dbReference type="PANTHER" id="PTHR46458:SF6">
    <property type="entry name" value="GLOBIN FAMILY PROFILE DOMAIN-CONTAINING PROTEIN"/>
    <property type="match status" value="1"/>
</dbReference>
<proteinExistence type="inferred from homology"/>
<keyword evidence="3" id="KW-0408">Iron</keyword>
<dbReference type="Proteomes" id="UP001201812">
    <property type="component" value="Unassembled WGS sequence"/>
</dbReference>
<dbReference type="SUPFAM" id="SSF46458">
    <property type="entry name" value="Globin-like"/>
    <property type="match status" value="1"/>
</dbReference>
<dbReference type="EMBL" id="JAKKPZ010000005">
    <property type="protein sequence ID" value="KAI1720451.1"/>
    <property type="molecule type" value="Genomic_DNA"/>
</dbReference>
<protein>
    <submittedName>
        <fullName evidence="6">GLoBin related</fullName>
    </submittedName>
</protein>
<evidence type="ECO:0000256" key="3">
    <source>
        <dbReference type="ARBA" id="ARBA00023004"/>
    </source>
</evidence>
<keyword evidence="4" id="KW-0561">Oxygen transport</keyword>
<dbReference type="Pfam" id="PF00042">
    <property type="entry name" value="Globin"/>
    <property type="match status" value="1"/>
</dbReference>
<evidence type="ECO:0000256" key="1">
    <source>
        <dbReference type="ARBA" id="ARBA00022617"/>
    </source>
</evidence>
<accession>A0AAD4NDC5</accession>
<dbReference type="InterPro" id="IPR050532">
    <property type="entry name" value="Globin-like_OT"/>
</dbReference>
<evidence type="ECO:0000256" key="2">
    <source>
        <dbReference type="ARBA" id="ARBA00022723"/>
    </source>
</evidence>
<comment type="caution">
    <text evidence="6">The sequence shown here is derived from an EMBL/GenBank/DDBJ whole genome shotgun (WGS) entry which is preliminary data.</text>
</comment>
<dbReference type="InterPro" id="IPR012292">
    <property type="entry name" value="Globin/Proto"/>
</dbReference>
<reference evidence="6" key="1">
    <citation type="submission" date="2022-01" db="EMBL/GenBank/DDBJ databases">
        <title>Genome Sequence Resource for Two Populations of Ditylenchus destructor, the Migratory Endoparasitic Phytonematode.</title>
        <authorList>
            <person name="Zhang H."/>
            <person name="Lin R."/>
            <person name="Xie B."/>
        </authorList>
    </citation>
    <scope>NUCLEOTIDE SEQUENCE</scope>
    <source>
        <strain evidence="6">BazhouSP</strain>
    </source>
</reference>
<dbReference type="PROSITE" id="PS01033">
    <property type="entry name" value="GLOBIN"/>
    <property type="match status" value="1"/>
</dbReference>
<evidence type="ECO:0000256" key="4">
    <source>
        <dbReference type="RuleBase" id="RU000356"/>
    </source>
</evidence>
<dbReference type="GO" id="GO:0019825">
    <property type="term" value="F:oxygen binding"/>
    <property type="evidence" value="ECO:0007669"/>
    <property type="project" value="InterPro"/>
</dbReference>
<comment type="similarity">
    <text evidence="4">Belongs to the globin family.</text>
</comment>
<dbReference type="AlphaFoldDB" id="A0AAD4NDC5"/>
<dbReference type="GO" id="GO:0020037">
    <property type="term" value="F:heme binding"/>
    <property type="evidence" value="ECO:0007669"/>
    <property type="project" value="InterPro"/>
</dbReference>
<evidence type="ECO:0000259" key="5">
    <source>
        <dbReference type="PROSITE" id="PS01033"/>
    </source>
</evidence>